<comment type="caution">
    <text evidence="4">The sequence shown here is derived from an EMBL/GenBank/DDBJ whole genome shotgun (WGS) entry which is preliminary data.</text>
</comment>
<feature type="compositionally biased region" description="Low complexity" evidence="2">
    <location>
        <begin position="199"/>
        <end position="208"/>
    </location>
</feature>
<feature type="domain" description="Nudix hydrolase" evidence="3">
    <location>
        <begin position="28"/>
        <end position="166"/>
    </location>
</feature>
<dbReference type="InterPro" id="IPR000086">
    <property type="entry name" value="NUDIX_hydrolase_dom"/>
</dbReference>
<accession>A0ABP5HLP1</accession>
<feature type="compositionally biased region" description="Basic and acidic residues" evidence="2">
    <location>
        <begin position="180"/>
        <end position="195"/>
    </location>
</feature>
<dbReference type="Pfam" id="PF00293">
    <property type="entry name" value="NUDIX"/>
    <property type="match status" value="1"/>
</dbReference>
<dbReference type="Proteomes" id="UP001500016">
    <property type="component" value="Unassembled WGS sequence"/>
</dbReference>
<proteinExistence type="predicted"/>
<keyword evidence="1" id="KW-0378">Hydrolase</keyword>
<dbReference type="PROSITE" id="PS00893">
    <property type="entry name" value="NUDIX_BOX"/>
    <property type="match status" value="1"/>
</dbReference>
<dbReference type="PROSITE" id="PS51462">
    <property type="entry name" value="NUDIX"/>
    <property type="match status" value="1"/>
</dbReference>
<reference evidence="5" key="1">
    <citation type="journal article" date="2019" name="Int. J. Syst. Evol. Microbiol.">
        <title>The Global Catalogue of Microorganisms (GCM) 10K type strain sequencing project: providing services to taxonomists for standard genome sequencing and annotation.</title>
        <authorList>
            <consortium name="The Broad Institute Genomics Platform"/>
            <consortium name="The Broad Institute Genome Sequencing Center for Infectious Disease"/>
            <person name="Wu L."/>
            <person name="Ma J."/>
        </authorList>
    </citation>
    <scope>NUCLEOTIDE SEQUENCE [LARGE SCALE GENOMIC DNA]</scope>
    <source>
        <strain evidence="5">JCM 15478</strain>
    </source>
</reference>
<evidence type="ECO:0000256" key="2">
    <source>
        <dbReference type="SAM" id="MobiDB-lite"/>
    </source>
</evidence>
<evidence type="ECO:0000259" key="3">
    <source>
        <dbReference type="PROSITE" id="PS51462"/>
    </source>
</evidence>
<evidence type="ECO:0000256" key="1">
    <source>
        <dbReference type="ARBA" id="ARBA00022801"/>
    </source>
</evidence>
<dbReference type="EMBL" id="BAAAPE010000009">
    <property type="protein sequence ID" value="GAA2079387.1"/>
    <property type="molecule type" value="Genomic_DNA"/>
</dbReference>
<keyword evidence="5" id="KW-1185">Reference proteome</keyword>
<organism evidence="4 5">
    <name type="scientific">Streptomyces albiaxialis</name>
    <dbReference type="NCBI Taxonomy" id="329523"/>
    <lineage>
        <taxon>Bacteria</taxon>
        <taxon>Bacillati</taxon>
        <taxon>Actinomycetota</taxon>
        <taxon>Actinomycetes</taxon>
        <taxon>Kitasatosporales</taxon>
        <taxon>Streptomycetaceae</taxon>
        <taxon>Streptomyces</taxon>
    </lineage>
</organism>
<evidence type="ECO:0000313" key="4">
    <source>
        <dbReference type="EMBL" id="GAA2079387.1"/>
    </source>
</evidence>
<dbReference type="Gene3D" id="3.90.79.10">
    <property type="entry name" value="Nucleoside Triphosphate Pyrophosphohydrolase"/>
    <property type="match status" value="1"/>
</dbReference>
<name>A0ABP5HLP1_9ACTN</name>
<dbReference type="PANTHER" id="PTHR10885">
    <property type="entry name" value="ISOPENTENYL-DIPHOSPHATE DELTA-ISOMERASE"/>
    <property type="match status" value="1"/>
</dbReference>
<dbReference type="InterPro" id="IPR015797">
    <property type="entry name" value="NUDIX_hydrolase-like_dom_sf"/>
</dbReference>
<dbReference type="RefSeq" id="WP_344529444.1">
    <property type="nucleotide sequence ID" value="NZ_BAAAPE010000009.1"/>
</dbReference>
<dbReference type="InterPro" id="IPR020084">
    <property type="entry name" value="NUDIX_hydrolase_CS"/>
</dbReference>
<evidence type="ECO:0000313" key="5">
    <source>
        <dbReference type="Proteomes" id="UP001500016"/>
    </source>
</evidence>
<feature type="region of interest" description="Disordered" evidence="2">
    <location>
        <begin position="180"/>
        <end position="208"/>
    </location>
</feature>
<protein>
    <recommendedName>
        <fullName evidence="3">Nudix hydrolase domain-containing protein</fullName>
    </recommendedName>
</protein>
<sequence length="208" mass="23064">MSEWVERVDEHDRVIGVMDRAEAVRGRFLHRIAAVVCRDPEGRVLMHRRGADTERYPGCYDTVIGGGVDVGETYEAAAVRELEEEMGVRLPAPPRRVFKKIYAEEHGGPYWMAVHDARLGPAEIASISPDPREIAWWGWMTEDEIRAGQDRLGLIGGDENALWTFLAHLADEADLTDEPHLADEADLTDEPHLAEEADLAAGDAGRAG</sequence>
<gene>
    <name evidence="4" type="ORF">GCM10009801_36910</name>
</gene>
<dbReference type="SUPFAM" id="SSF55811">
    <property type="entry name" value="Nudix"/>
    <property type="match status" value="1"/>
</dbReference>
<dbReference type="PANTHER" id="PTHR10885:SF0">
    <property type="entry name" value="ISOPENTENYL-DIPHOSPHATE DELTA-ISOMERASE"/>
    <property type="match status" value="1"/>
</dbReference>